<proteinExistence type="predicted"/>
<organism evidence="2 3">
    <name type="scientific">Aureimonas endophytica</name>
    <dbReference type="NCBI Taxonomy" id="2027858"/>
    <lineage>
        <taxon>Bacteria</taxon>
        <taxon>Pseudomonadati</taxon>
        <taxon>Pseudomonadota</taxon>
        <taxon>Alphaproteobacteria</taxon>
        <taxon>Hyphomicrobiales</taxon>
        <taxon>Aurantimonadaceae</taxon>
        <taxon>Aureimonas</taxon>
    </lineage>
</organism>
<dbReference type="RefSeq" id="WP_188906941.1">
    <property type="nucleotide sequence ID" value="NZ_BMIQ01000001.1"/>
</dbReference>
<name>A0A917E0P2_9HYPH</name>
<feature type="compositionally biased region" description="Basic and acidic residues" evidence="1">
    <location>
        <begin position="17"/>
        <end position="27"/>
    </location>
</feature>
<accession>A0A917E0P2</accession>
<evidence type="ECO:0000313" key="2">
    <source>
        <dbReference type="EMBL" id="GGD92057.1"/>
    </source>
</evidence>
<dbReference type="Proteomes" id="UP000644699">
    <property type="component" value="Unassembled WGS sequence"/>
</dbReference>
<dbReference type="Pfam" id="PF13770">
    <property type="entry name" value="DUF4169"/>
    <property type="match status" value="1"/>
</dbReference>
<feature type="compositionally biased region" description="Basic and acidic residues" evidence="1">
    <location>
        <begin position="38"/>
        <end position="67"/>
    </location>
</feature>
<gene>
    <name evidence="2" type="ORF">GCM10011390_08490</name>
</gene>
<reference evidence="2" key="1">
    <citation type="journal article" date="2014" name="Int. J. Syst. Evol. Microbiol.">
        <title>Complete genome sequence of Corynebacterium casei LMG S-19264T (=DSM 44701T), isolated from a smear-ripened cheese.</title>
        <authorList>
            <consortium name="US DOE Joint Genome Institute (JGI-PGF)"/>
            <person name="Walter F."/>
            <person name="Albersmeier A."/>
            <person name="Kalinowski J."/>
            <person name="Ruckert C."/>
        </authorList>
    </citation>
    <scope>NUCLEOTIDE SEQUENCE</scope>
    <source>
        <strain evidence="2">CGMCC 1.15367</strain>
    </source>
</reference>
<feature type="region of interest" description="Disordered" evidence="1">
    <location>
        <begin position="16"/>
        <end position="67"/>
    </location>
</feature>
<reference evidence="2" key="2">
    <citation type="submission" date="2020-09" db="EMBL/GenBank/DDBJ databases">
        <authorList>
            <person name="Sun Q."/>
            <person name="Zhou Y."/>
        </authorList>
    </citation>
    <scope>NUCLEOTIDE SEQUENCE</scope>
    <source>
        <strain evidence="2">CGMCC 1.15367</strain>
    </source>
</reference>
<evidence type="ECO:0008006" key="4">
    <source>
        <dbReference type="Google" id="ProtNLM"/>
    </source>
</evidence>
<keyword evidence="3" id="KW-1185">Reference proteome</keyword>
<dbReference type="InterPro" id="IPR025227">
    <property type="entry name" value="DUF4169"/>
</dbReference>
<comment type="caution">
    <text evidence="2">The sequence shown here is derived from an EMBL/GenBank/DDBJ whole genome shotgun (WGS) entry which is preliminary data.</text>
</comment>
<evidence type="ECO:0000256" key="1">
    <source>
        <dbReference type="SAM" id="MobiDB-lite"/>
    </source>
</evidence>
<protein>
    <recommendedName>
        <fullName evidence="4">DUF4169 family protein</fullName>
    </recommendedName>
</protein>
<dbReference type="EMBL" id="BMIQ01000001">
    <property type="protein sequence ID" value="GGD92057.1"/>
    <property type="molecule type" value="Genomic_DNA"/>
</dbReference>
<dbReference type="AlphaFoldDB" id="A0A917E0P2"/>
<sequence>MAEIVNLRQARKRAARAAKDAEAEANRRAFGTPRAVKHAAEQEKAREARHLDGHRLNEGRTGPDDGR</sequence>
<evidence type="ECO:0000313" key="3">
    <source>
        <dbReference type="Proteomes" id="UP000644699"/>
    </source>
</evidence>